<comment type="caution">
    <text evidence="1">The sequence shown here is derived from an EMBL/GenBank/DDBJ whole genome shotgun (WGS) entry which is preliminary data.</text>
</comment>
<name>A0ABS6DAW3_9FIRM</name>
<reference evidence="1 2" key="1">
    <citation type="submission" date="2021-06" db="EMBL/GenBank/DDBJ databases">
        <title>Faecalicatena sp. nov. isolated from porcine feces.</title>
        <authorList>
            <person name="Oh B.S."/>
            <person name="Lee J.H."/>
        </authorList>
    </citation>
    <scope>NUCLEOTIDE SEQUENCE [LARGE SCALE GENOMIC DNA]</scope>
    <source>
        <strain evidence="1 2">AGMB00832</strain>
    </source>
</reference>
<dbReference type="RefSeq" id="WP_216245421.1">
    <property type="nucleotide sequence ID" value="NZ_JABACJ020000038.1"/>
</dbReference>
<protein>
    <submittedName>
        <fullName evidence="1">Uncharacterized protein</fullName>
    </submittedName>
</protein>
<evidence type="ECO:0000313" key="1">
    <source>
        <dbReference type="EMBL" id="MBU3878573.1"/>
    </source>
</evidence>
<evidence type="ECO:0000313" key="2">
    <source>
        <dbReference type="Proteomes" id="UP000723714"/>
    </source>
</evidence>
<dbReference type="EMBL" id="JABACJ020000038">
    <property type="protein sequence ID" value="MBU3878573.1"/>
    <property type="molecule type" value="Genomic_DNA"/>
</dbReference>
<sequence length="195" mass="21344">MDVLRISTTPIQLSMSSQRARLESKIPDPEAGIINQPGRLEIRSENIKVNIDTFDARQSMGYRTGLGIMKDSAQAGTQAAGDATAQYAKMGNQLAQIQNGVTPADVMKQFTIPGPVTTGIKFIPSQGPDISWEAPDLDIDYTPGKVEFEPKVDFSAGNYVPGKLEVNVEQFPKVEIEYVADPLYVPPRANPNYEE</sequence>
<dbReference type="InterPro" id="IPR045527">
    <property type="entry name" value="DUF6470"/>
</dbReference>
<accession>A0ABS6DAW3</accession>
<dbReference type="Proteomes" id="UP000723714">
    <property type="component" value="Unassembled WGS sequence"/>
</dbReference>
<proteinExistence type="predicted"/>
<organism evidence="1 2">
    <name type="scientific">Faecalicatena faecalis</name>
    <dbReference type="NCBI Taxonomy" id="2726362"/>
    <lineage>
        <taxon>Bacteria</taxon>
        <taxon>Bacillati</taxon>
        <taxon>Bacillota</taxon>
        <taxon>Clostridia</taxon>
        <taxon>Lachnospirales</taxon>
        <taxon>Lachnospiraceae</taxon>
        <taxon>Faecalicatena</taxon>
    </lineage>
</organism>
<keyword evidence="2" id="KW-1185">Reference proteome</keyword>
<dbReference type="Pfam" id="PF20074">
    <property type="entry name" value="DUF6470"/>
    <property type="match status" value="1"/>
</dbReference>
<gene>
    <name evidence="1" type="ORF">HGO97_022505</name>
</gene>